<comment type="caution">
    <text evidence="1">The sequence shown here is derived from an EMBL/GenBank/DDBJ whole genome shotgun (WGS) entry which is preliminary data.</text>
</comment>
<organism evidence="1 2">
    <name type="scientific">Aliishimia ponticola</name>
    <dbReference type="NCBI Taxonomy" id="2499833"/>
    <lineage>
        <taxon>Bacteria</taxon>
        <taxon>Pseudomonadati</taxon>
        <taxon>Pseudomonadota</taxon>
        <taxon>Alphaproteobacteria</taxon>
        <taxon>Rhodobacterales</taxon>
        <taxon>Paracoccaceae</taxon>
        <taxon>Aliishimia</taxon>
    </lineage>
</organism>
<reference evidence="1 2" key="1">
    <citation type="submission" date="2019-04" db="EMBL/GenBank/DDBJ databases">
        <title>Shimia ponticola sp. nov., isolated from seawater.</title>
        <authorList>
            <person name="Kim Y.-O."/>
            <person name="Yoon J.-H."/>
        </authorList>
    </citation>
    <scope>NUCLEOTIDE SEQUENCE [LARGE SCALE GENOMIC DNA]</scope>
    <source>
        <strain evidence="1 2">MYP11</strain>
    </source>
</reference>
<evidence type="ECO:0000313" key="2">
    <source>
        <dbReference type="Proteomes" id="UP000306602"/>
    </source>
</evidence>
<gene>
    <name evidence="1" type="ORF">E4Z66_09735</name>
</gene>
<proteinExistence type="predicted"/>
<dbReference type="AlphaFoldDB" id="A0A4S4NEK7"/>
<evidence type="ECO:0000313" key="1">
    <source>
        <dbReference type="EMBL" id="THH37195.1"/>
    </source>
</evidence>
<protein>
    <submittedName>
        <fullName evidence="1">Uncharacterized protein</fullName>
    </submittedName>
</protein>
<name>A0A4S4NEK7_9RHOB</name>
<dbReference type="Proteomes" id="UP000306602">
    <property type="component" value="Unassembled WGS sequence"/>
</dbReference>
<sequence>MLAQKAARGGGAYPAQAAHFGRAFVRHVAAGRPLAPVLAALEALPLGPIQTLPFAPDGSALGQSYAEACAAPGEGPILPPRLTCPADVHARLTALAQRILVPQSAASRQAGAGAGLTDND</sequence>
<accession>A0A4S4NEK7</accession>
<dbReference type="EMBL" id="SRKY01000002">
    <property type="protein sequence ID" value="THH37195.1"/>
    <property type="molecule type" value="Genomic_DNA"/>
</dbReference>
<keyword evidence="2" id="KW-1185">Reference proteome</keyword>